<dbReference type="Proteomes" id="UP000004830">
    <property type="component" value="Unassembled WGS sequence"/>
</dbReference>
<proteinExistence type="predicted"/>
<dbReference type="HOGENOM" id="CLU_036902_1_1_11"/>
<feature type="domain" description="Transposase IS116/IS110/IS902 C-terminal" evidence="3">
    <location>
        <begin position="225"/>
        <end position="304"/>
    </location>
</feature>
<evidence type="ECO:0000259" key="2">
    <source>
        <dbReference type="Pfam" id="PF01548"/>
    </source>
</evidence>
<dbReference type="AlphaFoldDB" id="G1WLJ6"/>
<sequence length="355" mass="38521">MTYITSIGLDAHARSVSACAFDPFTGEAAQRRFGTDAGEIAEWILGFESPKAVYESGPTGFALCRELRALGVDCVVGAVSRMQKPSAEKRRKNDRRDAAFPARLLATRNIVEVWVPPVEAEAARDLSRALDDAREDLQRARQRLSKFLLRRGLAFDETDALGRRRGAWTRAFWRWAESCRPSDPAAAAAFDHYVACVRCAESDKRALEKRALAEARADRWRGAVEALSCIKGIDAVTAFCLATEAGCFSRFPTAGAYASRIGLAPSERSSGEKEAKGGITKTGNSASRRALVEAAWHFKSCSPKPKVPPAGSAVPAAVKRRCDDATARLRRRHESLGAAGKRPCVANVAVARELA</sequence>
<dbReference type="GO" id="GO:0004803">
    <property type="term" value="F:transposase activity"/>
    <property type="evidence" value="ECO:0007669"/>
    <property type="project" value="InterPro"/>
</dbReference>
<protein>
    <submittedName>
        <fullName evidence="4">Uncharacterized protein</fullName>
    </submittedName>
</protein>
<keyword evidence="1" id="KW-0175">Coiled coil</keyword>
<keyword evidence="5" id="KW-1185">Reference proteome</keyword>
<dbReference type="Pfam" id="PF01548">
    <property type="entry name" value="DEDD_Tnp_IS110"/>
    <property type="match status" value="1"/>
</dbReference>
<dbReference type="InterPro" id="IPR002525">
    <property type="entry name" value="Transp_IS110-like_N"/>
</dbReference>
<dbReference type="OrthoDB" id="3191145at2"/>
<dbReference type="InterPro" id="IPR003346">
    <property type="entry name" value="Transposase_20"/>
</dbReference>
<dbReference type="GeneID" id="62759880"/>
<gene>
    <name evidence="4" type="ORF">HMPREF9452_02209</name>
</gene>
<name>G1WLJ6_9ACTN</name>
<dbReference type="InterPro" id="IPR047650">
    <property type="entry name" value="Transpos_IS110"/>
</dbReference>
<organism evidence="4 5">
    <name type="scientific">Collinsella tanakaei YIT 12063</name>
    <dbReference type="NCBI Taxonomy" id="742742"/>
    <lineage>
        <taxon>Bacteria</taxon>
        <taxon>Bacillati</taxon>
        <taxon>Actinomycetota</taxon>
        <taxon>Coriobacteriia</taxon>
        <taxon>Coriobacteriales</taxon>
        <taxon>Coriobacteriaceae</taxon>
        <taxon>Collinsella</taxon>
    </lineage>
</organism>
<evidence type="ECO:0000259" key="3">
    <source>
        <dbReference type="Pfam" id="PF02371"/>
    </source>
</evidence>
<dbReference type="GO" id="GO:0003677">
    <property type="term" value="F:DNA binding"/>
    <property type="evidence" value="ECO:0007669"/>
    <property type="project" value="InterPro"/>
</dbReference>
<dbReference type="eggNOG" id="COG3547">
    <property type="taxonomic scope" value="Bacteria"/>
</dbReference>
<dbReference type="PANTHER" id="PTHR33055">
    <property type="entry name" value="TRANSPOSASE FOR INSERTION SEQUENCE ELEMENT IS1111A"/>
    <property type="match status" value="1"/>
</dbReference>
<dbReference type="EMBL" id="ADLS01000041">
    <property type="protein sequence ID" value="EGX67700.1"/>
    <property type="molecule type" value="Genomic_DNA"/>
</dbReference>
<evidence type="ECO:0000256" key="1">
    <source>
        <dbReference type="SAM" id="Coils"/>
    </source>
</evidence>
<evidence type="ECO:0000313" key="5">
    <source>
        <dbReference type="Proteomes" id="UP000004830"/>
    </source>
</evidence>
<accession>G1WLJ6</accession>
<dbReference type="NCBIfam" id="NF033542">
    <property type="entry name" value="transpos_IS110"/>
    <property type="match status" value="1"/>
</dbReference>
<reference evidence="4 5" key="1">
    <citation type="submission" date="2011-06" db="EMBL/GenBank/DDBJ databases">
        <title>The Genome Sequence of Collinsella tanakaei YIT 12063.</title>
        <authorList>
            <consortium name="The Broad Institute Genome Sequencing Platform"/>
            <person name="Earl A."/>
            <person name="Ward D."/>
            <person name="Feldgarden M."/>
            <person name="Gevers D."/>
            <person name="Morotomi M."/>
            <person name="Young S.K."/>
            <person name="Zeng Q."/>
            <person name="Gargeya S."/>
            <person name="Fitzgerald M."/>
            <person name="Haas B."/>
            <person name="Abouelleil A."/>
            <person name="Alvarado L."/>
            <person name="Arachchi H.M."/>
            <person name="Berlin A."/>
            <person name="Brown A."/>
            <person name="Chapman S.B."/>
            <person name="Chen Z."/>
            <person name="Dunbar C."/>
            <person name="Freedman E."/>
            <person name="Gearin G."/>
            <person name="Gellesch M."/>
            <person name="Goldberg J."/>
            <person name="Griggs A."/>
            <person name="Gujja S."/>
            <person name="Heiman D."/>
            <person name="Howarth C."/>
            <person name="Larson L."/>
            <person name="Lui A."/>
            <person name="MacDonald P.J.P."/>
            <person name="Mehta T."/>
            <person name="Montmayeur A."/>
            <person name="Murphy C."/>
            <person name="Neiman D."/>
            <person name="Pearson M."/>
            <person name="Priest M."/>
            <person name="Roberts A."/>
            <person name="Saif S."/>
            <person name="Shea T."/>
            <person name="Shenoy N."/>
            <person name="Sisk P."/>
            <person name="Stolte C."/>
            <person name="Sykes S."/>
            <person name="Wortman J."/>
            <person name="Nusbaum C."/>
            <person name="Birren B."/>
        </authorList>
    </citation>
    <scope>NUCLEOTIDE SEQUENCE [LARGE SCALE GENOMIC DNA]</scope>
    <source>
        <strain evidence="4 5">YIT 12063</strain>
    </source>
</reference>
<feature type="domain" description="Transposase IS110-like N-terminal" evidence="2">
    <location>
        <begin position="7"/>
        <end position="149"/>
    </location>
</feature>
<evidence type="ECO:0000313" key="4">
    <source>
        <dbReference type="EMBL" id="EGX67700.1"/>
    </source>
</evidence>
<feature type="coiled-coil region" evidence="1">
    <location>
        <begin position="120"/>
        <end position="150"/>
    </location>
</feature>
<comment type="caution">
    <text evidence="4">The sequence shown here is derived from an EMBL/GenBank/DDBJ whole genome shotgun (WGS) entry which is preliminary data.</text>
</comment>
<dbReference type="Pfam" id="PF02371">
    <property type="entry name" value="Transposase_20"/>
    <property type="match status" value="1"/>
</dbReference>
<dbReference type="RefSeq" id="WP_009142230.1">
    <property type="nucleotide sequence ID" value="NZ_JH126482.1"/>
</dbReference>
<feature type="non-terminal residue" evidence="4">
    <location>
        <position position="355"/>
    </location>
</feature>
<dbReference type="GO" id="GO:0006313">
    <property type="term" value="P:DNA transposition"/>
    <property type="evidence" value="ECO:0007669"/>
    <property type="project" value="InterPro"/>
</dbReference>